<dbReference type="Proteomes" id="UP000283269">
    <property type="component" value="Unassembled WGS sequence"/>
</dbReference>
<dbReference type="EMBL" id="NHYD01001075">
    <property type="protein sequence ID" value="PPQ92177.1"/>
    <property type="molecule type" value="Genomic_DNA"/>
</dbReference>
<proteinExistence type="predicted"/>
<reference evidence="2 3" key="1">
    <citation type="journal article" date="2018" name="Evol. Lett.">
        <title>Horizontal gene cluster transfer increased hallucinogenic mushroom diversity.</title>
        <authorList>
            <person name="Reynolds H.T."/>
            <person name="Vijayakumar V."/>
            <person name="Gluck-Thaler E."/>
            <person name="Korotkin H.B."/>
            <person name="Matheny P.B."/>
            <person name="Slot J.C."/>
        </authorList>
    </citation>
    <scope>NUCLEOTIDE SEQUENCE [LARGE SCALE GENOMIC DNA]</scope>
    <source>
        <strain evidence="2 3">2631</strain>
    </source>
</reference>
<gene>
    <name evidence="2" type="ORF">CVT25_008951</name>
</gene>
<feature type="compositionally biased region" description="Acidic residues" evidence="1">
    <location>
        <begin position="365"/>
        <end position="375"/>
    </location>
</feature>
<feature type="region of interest" description="Disordered" evidence="1">
    <location>
        <begin position="1"/>
        <end position="24"/>
    </location>
</feature>
<evidence type="ECO:0000256" key="1">
    <source>
        <dbReference type="SAM" id="MobiDB-lite"/>
    </source>
</evidence>
<dbReference type="OrthoDB" id="2570975at2759"/>
<feature type="compositionally biased region" description="Polar residues" evidence="1">
    <location>
        <begin position="8"/>
        <end position="21"/>
    </location>
</feature>
<protein>
    <submittedName>
        <fullName evidence="2">Uncharacterized protein</fullName>
    </submittedName>
</protein>
<dbReference type="AlphaFoldDB" id="A0A409XN81"/>
<feature type="compositionally biased region" description="Low complexity" evidence="1">
    <location>
        <begin position="381"/>
        <end position="392"/>
    </location>
</feature>
<keyword evidence="3" id="KW-1185">Reference proteome</keyword>
<accession>A0A409XN81</accession>
<evidence type="ECO:0000313" key="2">
    <source>
        <dbReference type="EMBL" id="PPQ92177.1"/>
    </source>
</evidence>
<comment type="caution">
    <text evidence="2">The sequence shown here is derived from an EMBL/GenBank/DDBJ whole genome shotgun (WGS) entry which is preliminary data.</text>
</comment>
<sequence length="430" mass="47307">MGIRPNSAKRTQNENVPPSSGSSRVLNVKSVVSRVSRTSRTLRDVQIRKRSESGVQTTKHIVEQAKRRQTKNKIRFTVKSMPNKIKDVEMADGTSVQQPTVTVPIHLPQELMRPSEFKAVTPAMIAAVDNTYEDTNVQYFRDGLLVIEKELMQSLSSVKIDNLKTKLPKELNVVVNDATVILPSHILAIFGKEPAPGSTAPRQVTLYPVHSLVLIAHCAHLPPPPPMLPPPEHVNGEQTLQLPVWTICLPSPQTYPALSLYLYTRNVQRLMRSVLPMAAPEDLRGVQGRTREFGQHLGQTYPAAVIVRHTFLIHGLWQNMCALGIFDRDLWDALDAIWNTVLVALSVATGNPSMAIAPYQPIDEGYESEEEDSEDVNAVPTSEEGSSLSTLSKAMESADAVSYGPETSIEPIKPITRTPAASEPKSPAAT</sequence>
<name>A0A409XN81_PSICY</name>
<organism evidence="2 3">
    <name type="scientific">Psilocybe cyanescens</name>
    <dbReference type="NCBI Taxonomy" id="93625"/>
    <lineage>
        <taxon>Eukaryota</taxon>
        <taxon>Fungi</taxon>
        <taxon>Dikarya</taxon>
        <taxon>Basidiomycota</taxon>
        <taxon>Agaricomycotina</taxon>
        <taxon>Agaricomycetes</taxon>
        <taxon>Agaricomycetidae</taxon>
        <taxon>Agaricales</taxon>
        <taxon>Agaricineae</taxon>
        <taxon>Strophariaceae</taxon>
        <taxon>Psilocybe</taxon>
    </lineage>
</organism>
<feature type="region of interest" description="Disordered" evidence="1">
    <location>
        <begin position="365"/>
        <end position="430"/>
    </location>
</feature>
<evidence type="ECO:0000313" key="3">
    <source>
        <dbReference type="Proteomes" id="UP000283269"/>
    </source>
</evidence>
<dbReference type="InParanoid" id="A0A409XN81"/>